<sequence length="179" mass="18837">MPTSIIVAVFISKTGRYRWALWLGWIATIAATGVTIILDRNTSTAGWISIFAFVGFGHGVLFNALLISADAAYAASMYTSFRTLGFAIGVIIGSTVLQNFMSTKLGELGLPTVIAHNAECGSPLRQGVVTAYLYGLGSIFKVMTGIGGLGLVATAFVAARTMNKPIESDHVLLNVSDSA</sequence>
<protein>
    <recommendedName>
        <fullName evidence="8">Major facilitator superfamily domain-containing protein</fullName>
    </recommendedName>
</protein>
<keyword evidence="4 5" id="KW-0472">Membrane</keyword>
<dbReference type="Proteomes" id="UP000325433">
    <property type="component" value="Unassembled WGS sequence"/>
</dbReference>
<dbReference type="AlphaFoldDB" id="A0A5N6VUI1"/>
<keyword evidence="3 5" id="KW-1133">Transmembrane helix</keyword>
<feature type="transmembrane region" description="Helical" evidence="5">
    <location>
        <begin position="44"/>
        <end position="69"/>
    </location>
</feature>
<dbReference type="PANTHER" id="PTHR23501">
    <property type="entry name" value="MAJOR FACILITATOR SUPERFAMILY"/>
    <property type="match status" value="1"/>
</dbReference>
<accession>A0A5N6VUI1</accession>
<comment type="subcellular location">
    <subcellularLocation>
        <location evidence="1">Membrane</location>
        <topology evidence="1">Multi-pass membrane protein</topology>
    </subcellularLocation>
</comment>
<evidence type="ECO:0000256" key="5">
    <source>
        <dbReference type="SAM" id="Phobius"/>
    </source>
</evidence>
<proteinExistence type="predicted"/>
<reference evidence="7" key="1">
    <citation type="submission" date="2019-04" db="EMBL/GenBank/DDBJ databases">
        <title>Friends and foes A comparative genomics studyof 23 Aspergillus species from section Flavi.</title>
        <authorList>
            <consortium name="DOE Joint Genome Institute"/>
            <person name="Kjaerbolling I."/>
            <person name="Vesth T."/>
            <person name="Frisvad J.C."/>
            <person name="Nybo J.L."/>
            <person name="Theobald S."/>
            <person name="Kildgaard S."/>
            <person name="Isbrandt T."/>
            <person name="Kuo A."/>
            <person name="Sato A."/>
            <person name="Lyhne E.K."/>
            <person name="Kogle M.E."/>
            <person name="Wiebenga A."/>
            <person name="Kun R.S."/>
            <person name="Lubbers R.J."/>
            <person name="Makela M.R."/>
            <person name="Barry K."/>
            <person name="Chovatia M."/>
            <person name="Clum A."/>
            <person name="Daum C."/>
            <person name="Haridas S."/>
            <person name="He G."/>
            <person name="LaButti K."/>
            <person name="Lipzen A."/>
            <person name="Mondo S."/>
            <person name="Riley R."/>
            <person name="Salamov A."/>
            <person name="Simmons B.A."/>
            <person name="Magnuson J.K."/>
            <person name="Henrissat B."/>
            <person name="Mortensen U.H."/>
            <person name="Larsen T.O."/>
            <person name="Devries R.P."/>
            <person name="Grigoriev I.V."/>
            <person name="Machida M."/>
            <person name="Baker S.E."/>
            <person name="Andersen M.R."/>
        </authorList>
    </citation>
    <scope>NUCLEOTIDE SEQUENCE [LARGE SCALE GENOMIC DNA]</scope>
    <source>
        <strain evidence="7">CBS 130015</strain>
    </source>
</reference>
<evidence type="ECO:0000256" key="3">
    <source>
        <dbReference type="ARBA" id="ARBA00022989"/>
    </source>
</evidence>
<gene>
    <name evidence="6" type="ORF">BDV41DRAFT_577841</name>
</gene>
<dbReference type="PANTHER" id="PTHR23501:SF59">
    <property type="entry name" value="MAJOR FACILITATOR SUPERFAMILY (MFS) PROFILE DOMAIN-CONTAINING PROTEIN-RELATED"/>
    <property type="match status" value="1"/>
</dbReference>
<evidence type="ECO:0000256" key="4">
    <source>
        <dbReference type="ARBA" id="ARBA00023136"/>
    </source>
</evidence>
<feature type="transmembrane region" description="Helical" evidence="5">
    <location>
        <begin position="81"/>
        <end position="101"/>
    </location>
</feature>
<dbReference type="InterPro" id="IPR036259">
    <property type="entry name" value="MFS_trans_sf"/>
</dbReference>
<keyword evidence="7" id="KW-1185">Reference proteome</keyword>
<dbReference type="EMBL" id="ML738335">
    <property type="protein sequence ID" value="KAE8312213.1"/>
    <property type="molecule type" value="Genomic_DNA"/>
</dbReference>
<evidence type="ECO:0000313" key="6">
    <source>
        <dbReference type="EMBL" id="KAE8312213.1"/>
    </source>
</evidence>
<evidence type="ECO:0008006" key="8">
    <source>
        <dbReference type="Google" id="ProtNLM"/>
    </source>
</evidence>
<keyword evidence="2 5" id="KW-0812">Transmembrane</keyword>
<dbReference type="SUPFAM" id="SSF103473">
    <property type="entry name" value="MFS general substrate transporter"/>
    <property type="match status" value="1"/>
</dbReference>
<evidence type="ECO:0000256" key="2">
    <source>
        <dbReference type="ARBA" id="ARBA00022692"/>
    </source>
</evidence>
<dbReference type="GO" id="GO:0022857">
    <property type="term" value="F:transmembrane transporter activity"/>
    <property type="evidence" value="ECO:0007669"/>
    <property type="project" value="TreeGrafter"/>
</dbReference>
<evidence type="ECO:0000313" key="7">
    <source>
        <dbReference type="Proteomes" id="UP000325433"/>
    </source>
</evidence>
<feature type="transmembrane region" description="Helical" evidence="5">
    <location>
        <begin position="131"/>
        <end position="158"/>
    </location>
</feature>
<dbReference type="GO" id="GO:0005886">
    <property type="term" value="C:plasma membrane"/>
    <property type="evidence" value="ECO:0007669"/>
    <property type="project" value="TreeGrafter"/>
</dbReference>
<name>A0A5N6VUI1_9EURO</name>
<organism evidence="6 7">
    <name type="scientific">Aspergillus transmontanensis</name>
    <dbReference type="NCBI Taxonomy" id="1034304"/>
    <lineage>
        <taxon>Eukaryota</taxon>
        <taxon>Fungi</taxon>
        <taxon>Dikarya</taxon>
        <taxon>Ascomycota</taxon>
        <taxon>Pezizomycotina</taxon>
        <taxon>Eurotiomycetes</taxon>
        <taxon>Eurotiomycetidae</taxon>
        <taxon>Eurotiales</taxon>
        <taxon>Aspergillaceae</taxon>
        <taxon>Aspergillus</taxon>
        <taxon>Aspergillus subgen. Circumdati</taxon>
    </lineage>
</organism>
<evidence type="ECO:0000256" key="1">
    <source>
        <dbReference type="ARBA" id="ARBA00004141"/>
    </source>
</evidence>
<feature type="transmembrane region" description="Helical" evidence="5">
    <location>
        <begin position="20"/>
        <end position="38"/>
    </location>
</feature>